<keyword evidence="2" id="KW-1185">Reference proteome</keyword>
<dbReference type="Proteomes" id="UP000002357">
    <property type="component" value="Chromosome"/>
</dbReference>
<organism evidence="1 2">
    <name type="scientific">Streptomyces clavuligerus</name>
    <dbReference type="NCBI Taxonomy" id="1901"/>
    <lineage>
        <taxon>Bacteria</taxon>
        <taxon>Bacillati</taxon>
        <taxon>Actinomycetota</taxon>
        <taxon>Actinomycetes</taxon>
        <taxon>Kitasatosporales</taxon>
        <taxon>Streptomycetaceae</taxon>
        <taxon>Streptomyces</taxon>
    </lineage>
</organism>
<evidence type="ECO:0000313" key="1">
    <source>
        <dbReference type="EMBL" id="EFG07337.1"/>
    </source>
</evidence>
<dbReference type="RefSeq" id="WP_003953768.1">
    <property type="nucleotide sequence ID" value="NZ_CM000913.1"/>
</dbReference>
<reference evidence="1 2" key="1">
    <citation type="journal article" date="2010" name="Genome Biol. Evol.">
        <title>The sequence of a 1.8-mb bacterial linear plasmid reveals a rich evolutionary reservoir of secondary metabolic pathways.</title>
        <authorList>
            <person name="Medema M.H."/>
            <person name="Trefzer A."/>
            <person name="Kovalchuk A."/>
            <person name="van den Berg M."/>
            <person name="Mueller U."/>
            <person name="Heijne W."/>
            <person name="Wu L."/>
            <person name="Alam M.T."/>
            <person name="Ronning C.M."/>
            <person name="Nierman W.C."/>
            <person name="Bovenberg R.A.L."/>
            <person name="Breitling R."/>
            <person name="Takano E."/>
        </authorList>
    </citation>
    <scope>NUCLEOTIDE SEQUENCE [LARGE SCALE GENOMIC DNA]</scope>
    <source>
        <strain evidence="2">ATCC 27064 / DSM 738 / JCM 4710 / NBRC 13307 / NCIMB 12785 / NRRL 3585 / VKM Ac-602</strain>
    </source>
</reference>
<dbReference type="KEGG" id="sclf:BB341_17065"/>
<gene>
    <name evidence="1" type="ORF">SCLAV_2264</name>
</gene>
<accession>B5GPT7</accession>
<dbReference type="GeneID" id="93731156"/>
<evidence type="ECO:0000313" key="2">
    <source>
        <dbReference type="Proteomes" id="UP000002357"/>
    </source>
</evidence>
<dbReference type="STRING" id="1901.BB341_17065"/>
<protein>
    <submittedName>
        <fullName evidence="1">Uncharacterized protein</fullName>
    </submittedName>
</protein>
<dbReference type="EMBL" id="CM000913">
    <property type="protein sequence ID" value="EFG07337.1"/>
    <property type="molecule type" value="Genomic_DNA"/>
</dbReference>
<proteinExistence type="predicted"/>
<name>B5GPT7_STRCL</name>
<sequence length="128" mass="14008">MPFHKIWYDVSAPGTAADSRVEVLEDPVGTWIGATDGPHMPSVIRTIRDGHHPASATITVTRMAPVTRWRLRYVLDTGDGMHGLEPGTERVLDVDDPALTVEKAHRIVHEHAGHGAMLLKAEGFTAQE</sequence>
<dbReference type="AlphaFoldDB" id="B5GPT7"/>